<keyword evidence="1" id="KW-0472">Membrane</keyword>
<comment type="caution">
    <text evidence="2">The sequence shown here is derived from an EMBL/GenBank/DDBJ whole genome shotgun (WGS) entry which is preliminary data.</text>
</comment>
<evidence type="ECO:0000313" key="2">
    <source>
        <dbReference type="EMBL" id="KAA0151860.1"/>
    </source>
</evidence>
<keyword evidence="1" id="KW-1133">Transmembrane helix</keyword>
<feature type="transmembrane region" description="Helical" evidence="1">
    <location>
        <begin position="315"/>
        <end position="336"/>
    </location>
</feature>
<accession>A0A5A8CIA5</accession>
<keyword evidence="1" id="KW-0812">Transmembrane</keyword>
<protein>
    <submittedName>
        <fullName evidence="2">Uncharacterized protein</fullName>
    </submittedName>
</protein>
<organism evidence="2 3">
    <name type="scientific">Cafeteria roenbergensis</name>
    <name type="common">Marine flagellate</name>
    <dbReference type="NCBI Taxonomy" id="33653"/>
    <lineage>
        <taxon>Eukaryota</taxon>
        <taxon>Sar</taxon>
        <taxon>Stramenopiles</taxon>
        <taxon>Bigyra</taxon>
        <taxon>Opalozoa</taxon>
        <taxon>Bicosoecida</taxon>
        <taxon>Cafeteriaceae</taxon>
        <taxon>Cafeteria</taxon>
    </lineage>
</organism>
<dbReference type="EMBL" id="VLTN01000024">
    <property type="protein sequence ID" value="KAA0151860.1"/>
    <property type="molecule type" value="Genomic_DNA"/>
</dbReference>
<dbReference type="Proteomes" id="UP000323011">
    <property type="component" value="Unassembled WGS sequence"/>
</dbReference>
<feature type="transmembrane region" description="Helical" evidence="1">
    <location>
        <begin position="236"/>
        <end position="257"/>
    </location>
</feature>
<dbReference type="AlphaFoldDB" id="A0A5A8CIA5"/>
<feature type="transmembrane region" description="Helical" evidence="1">
    <location>
        <begin position="277"/>
        <end position="303"/>
    </location>
</feature>
<reference evidence="2 3" key="1">
    <citation type="submission" date="2019-07" db="EMBL/GenBank/DDBJ databases">
        <title>Genomes of Cafeteria roenbergensis.</title>
        <authorList>
            <person name="Fischer M.G."/>
            <person name="Hackl T."/>
            <person name="Roman M."/>
        </authorList>
    </citation>
    <scope>NUCLEOTIDE SEQUENCE [LARGE SCALE GENOMIC DNA]</scope>
    <source>
        <strain evidence="2 3">BVI</strain>
    </source>
</reference>
<evidence type="ECO:0000313" key="3">
    <source>
        <dbReference type="Proteomes" id="UP000323011"/>
    </source>
</evidence>
<feature type="transmembrane region" description="Helical" evidence="1">
    <location>
        <begin position="14"/>
        <end position="37"/>
    </location>
</feature>
<gene>
    <name evidence="2" type="ORF">FNF29_04266</name>
</gene>
<proteinExistence type="predicted"/>
<sequence length="429" mass="44729">MRLPRCCGLGFEECFLVTAALAGTAAYIVAVTVGALGMSRAGGLCDDHPDCAVEFGAWLAANALIGIGMCALALSLCACASCSSKRGLTPRCRSVFAISAIIGLVVVAASTITGGVVMWHPQKCFASCDLASKIVGGGLVGFQTLVLLGSGLMACYVARRRVAAACCCCCAQHASPKDPSEKISLNFSASLRQAFVATIPLFESTPLVQGSMSGGQPCIPRWARLRCCGLRTGETLLLLTALVGLGLYAALLGEALRASIEDPGGLCDGDAALGYELAIWLIVDGAVGTSMALVIVGLAVGYLNGVDFARVRRTCLLRVSVALGVGIAFLFCWSAYGNVIVWEEGLNGRFRRCDLLARVLSEVVMYFQMAAICVIGAVVAYAFRRPILLRCVFCPCCSRGSDPNSVEVAVGGAQGSRKNPVRSALRSPV</sequence>
<feature type="transmembrane region" description="Helical" evidence="1">
    <location>
        <begin position="57"/>
        <end position="83"/>
    </location>
</feature>
<feature type="transmembrane region" description="Helical" evidence="1">
    <location>
        <begin position="95"/>
        <end position="119"/>
    </location>
</feature>
<name>A0A5A8CIA5_CAFRO</name>
<evidence type="ECO:0000256" key="1">
    <source>
        <dbReference type="SAM" id="Phobius"/>
    </source>
</evidence>
<keyword evidence="3" id="KW-1185">Reference proteome</keyword>
<feature type="transmembrane region" description="Helical" evidence="1">
    <location>
        <begin position="364"/>
        <end position="383"/>
    </location>
</feature>
<feature type="transmembrane region" description="Helical" evidence="1">
    <location>
        <begin position="139"/>
        <end position="158"/>
    </location>
</feature>